<name>A0ABU2ZLC8_9SPHN</name>
<sequence>MEEAEIPTGRTLKAAHRADREGRRVVIKPGELIEAKFARGASPSLSARKVLALLIAKAGGDAWRSGSHTITKKELRGSHESNDRINNILDELMDVKFKMPTLSTRGRDAVLTAALIAWNIEETADDGMSIIEWEFSKPARQMLQGSDYYARINRAALLAFQSKYALGVYEIGCLLIGRRDKSWHGSVEEAREKLGVPAGSLVNFAEFRRSVLMRAKQEVDQIAHFTFEWTEVRSTSRGRRIEALDFRFALKTGAGSAEGVRHSKPSDAAMSPTRKEAAIEKAAGDRGDNVVTLPALLVFPLSGPIDYAAQPIVRIAREHGGGWDKNLIAQAYREQMGGRLQGLSGARLLSSWEGFCKSWTRQRGST</sequence>
<dbReference type="Pfam" id="PF21205">
    <property type="entry name" value="Rep3_C"/>
    <property type="match status" value="1"/>
</dbReference>
<dbReference type="EMBL" id="JAVRHS010000021">
    <property type="protein sequence ID" value="MDT0577170.1"/>
    <property type="molecule type" value="Genomic_DNA"/>
</dbReference>
<protein>
    <submittedName>
        <fullName evidence="3">Replication initiation protein</fullName>
    </submittedName>
</protein>
<evidence type="ECO:0000256" key="1">
    <source>
        <dbReference type="ARBA" id="ARBA00038283"/>
    </source>
</evidence>
<dbReference type="SUPFAM" id="SSF46785">
    <property type="entry name" value="Winged helix' DNA-binding domain"/>
    <property type="match status" value="1"/>
</dbReference>
<keyword evidence="4" id="KW-1185">Reference proteome</keyword>
<evidence type="ECO:0000313" key="4">
    <source>
        <dbReference type="Proteomes" id="UP001259803"/>
    </source>
</evidence>
<comment type="similarity">
    <text evidence="1">Belongs to the initiator RepB protein family.</text>
</comment>
<reference evidence="3 4" key="1">
    <citation type="submission" date="2023-09" db="EMBL/GenBank/DDBJ databases">
        <authorList>
            <person name="Rey-Velasco X."/>
        </authorList>
    </citation>
    <scope>NUCLEOTIDE SEQUENCE [LARGE SCALE GENOMIC DNA]</scope>
    <source>
        <strain evidence="3 4">F390</strain>
    </source>
</reference>
<feature type="domain" description="Initiator Rep protein WH1" evidence="2">
    <location>
        <begin position="26"/>
        <end position="171"/>
    </location>
</feature>
<accession>A0ABU2ZLC8</accession>
<evidence type="ECO:0000259" key="2">
    <source>
        <dbReference type="Pfam" id="PF01051"/>
    </source>
</evidence>
<gene>
    <name evidence="3" type="ORF">RM533_13460</name>
</gene>
<dbReference type="Pfam" id="PF01051">
    <property type="entry name" value="Rep3_N"/>
    <property type="match status" value="1"/>
</dbReference>
<comment type="caution">
    <text evidence="3">The sequence shown here is derived from an EMBL/GenBank/DDBJ whole genome shotgun (WGS) entry which is preliminary data.</text>
</comment>
<dbReference type="InterPro" id="IPR036390">
    <property type="entry name" value="WH_DNA-bd_sf"/>
</dbReference>
<dbReference type="RefSeq" id="WP_311341744.1">
    <property type="nucleotide sequence ID" value="NZ_JAVRHS010000021.1"/>
</dbReference>
<dbReference type="InterPro" id="IPR036388">
    <property type="entry name" value="WH-like_DNA-bd_sf"/>
</dbReference>
<proteinExistence type="inferred from homology"/>
<dbReference type="Gene3D" id="1.10.10.10">
    <property type="entry name" value="Winged helix-like DNA-binding domain superfamily/Winged helix DNA-binding domain"/>
    <property type="match status" value="1"/>
</dbReference>
<evidence type="ECO:0000313" key="3">
    <source>
        <dbReference type="EMBL" id="MDT0577170.1"/>
    </source>
</evidence>
<dbReference type="Proteomes" id="UP001259803">
    <property type="component" value="Unassembled WGS sequence"/>
</dbReference>
<organism evidence="3 4">
    <name type="scientific">Croceicoccus esteveae</name>
    <dbReference type="NCBI Taxonomy" id="3075597"/>
    <lineage>
        <taxon>Bacteria</taxon>
        <taxon>Pseudomonadati</taxon>
        <taxon>Pseudomonadota</taxon>
        <taxon>Alphaproteobacteria</taxon>
        <taxon>Sphingomonadales</taxon>
        <taxon>Erythrobacteraceae</taxon>
        <taxon>Croceicoccus</taxon>
    </lineage>
</organism>
<dbReference type="InterPro" id="IPR000525">
    <property type="entry name" value="Initiator_Rep_WH1"/>
</dbReference>